<protein>
    <submittedName>
        <fullName evidence="2">Uncharacterized protein</fullName>
    </submittedName>
</protein>
<dbReference type="Proteomes" id="UP000603453">
    <property type="component" value="Unassembled WGS sequence"/>
</dbReference>
<organism evidence="2 3">
    <name type="scientific">Mucor saturninus</name>
    <dbReference type="NCBI Taxonomy" id="64648"/>
    <lineage>
        <taxon>Eukaryota</taxon>
        <taxon>Fungi</taxon>
        <taxon>Fungi incertae sedis</taxon>
        <taxon>Mucoromycota</taxon>
        <taxon>Mucoromycotina</taxon>
        <taxon>Mucoromycetes</taxon>
        <taxon>Mucorales</taxon>
        <taxon>Mucorineae</taxon>
        <taxon>Mucoraceae</taxon>
        <taxon>Mucor</taxon>
    </lineage>
</organism>
<evidence type="ECO:0000313" key="3">
    <source>
        <dbReference type="Proteomes" id="UP000603453"/>
    </source>
</evidence>
<accession>A0A8H7VBA8</accession>
<sequence length="73" mass="8252">MLVHKLRDWISRHMPIKRYDPGVKPENTTAEEKPNGINQSSNFEPLASTIAGSRITFGDSSTDNHTNDSTIYY</sequence>
<dbReference type="AlphaFoldDB" id="A0A8H7VBA8"/>
<feature type="compositionally biased region" description="Polar residues" evidence="1">
    <location>
        <begin position="58"/>
        <end position="73"/>
    </location>
</feature>
<dbReference type="OrthoDB" id="419711at2759"/>
<comment type="caution">
    <text evidence="2">The sequence shown here is derived from an EMBL/GenBank/DDBJ whole genome shotgun (WGS) entry which is preliminary data.</text>
</comment>
<proteinExistence type="predicted"/>
<gene>
    <name evidence="2" type="ORF">INT47_003203</name>
</gene>
<keyword evidence="3" id="KW-1185">Reference proteome</keyword>
<dbReference type="EMBL" id="JAEPRD010000012">
    <property type="protein sequence ID" value="KAG2210218.1"/>
    <property type="molecule type" value="Genomic_DNA"/>
</dbReference>
<reference evidence="2" key="1">
    <citation type="submission" date="2020-12" db="EMBL/GenBank/DDBJ databases">
        <title>Metabolic potential, ecology and presence of endohyphal bacteria is reflected in genomic diversity of Mucoromycotina.</title>
        <authorList>
            <person name="Muszewska A."/>
            <person name="Okrasinska A."/>
            <person name="Steczkiewicz K."/>
            <person name="Drgas O."/>
            <person name="Orlowska M."/>
            <person name="Perlinska-Lenart U."/>
            <person name="Aleksandrzak-Piekarczyk T."/>
            <person name="Szatraj K."/>
            <person name="Zielenkiewicz U."/>
            <person name="Pilsyk S."/>
            <person name="Malc E."/>
            <person name="Mieczkowski P."/>
            <person name="Kruszewska J.S."/>
            <person name="Biernat P."/>
            <person name="Pawlowska J."/>
        </authorList>
    </citation>
    <scope>NUCLEOTIDE SEQUENCE</scope>
    <source>
        <strain evidence="2">WA0000017839</strain>
    </source>
</reference>
<feature type="region of interest" description="Disordered" evidence="1">
    <location>
        <begin position="20"/>
        <end position="43"/>
    </location>
</feature>
<name>A0A8H7VBA8_9FUNG</name>
<evidence type="ECO:0000256" key="1">
    <source>
        <dbReference type="SAM" id="MobiDB-lite"/>
    </source>
</evidence>
<evidence type="ECO:0000313" key="2">
    <source>
        <dbReference type="EMBL" id="KAG2210218.1"/>
    </source>
</evidence>
<feature type="region of interest" description="Disordered" evidence="1">
    <location>
        <begin position="54"/>
        <end position="73"/>
    </location>
</feature>